<sequence>MAAAGAATLFITSAPAVAASSGSTALVDVAADGTPGNGLVSYTDISADGRYVAFVSEADNLVPGDADNVADVFVRDTVGGTTTLVSGAPGGQPANGRAHWGVAISGNGRYVAFTSMASNLIAGDTNNRPDIFVHDRQTGVTTRENVFTGGRQVSGPSFFGTISDNGRHVEFLIGGGADTDDEGVPVAMQTAFVHDRQTGRTTRVGRPVGGGPGLIMLDATVSGNGKRVVFTGWGDWLGDGTTGAGVYVYDLASRVTVRATRLSVGSAAGTSISRDGGRVGWHSEDRHVPADTNSLSDVYVHDLITEGTTLVSAGRSGSASGGGAGRLTRGGRYVVFSSTATDLVASDANGSVADVFVRDLNTGRTTAASVTATGATGNGDSSSPVASADGSRVAFLSRATDLGVDPGHGRPHLYLHCLRNC</sequence>
<dbReference type="InterPro" id="IPR011659">
    <property type="entry name" value="WD40"/>
</dbReference>
<evidence type="ECO:0000313" key="4">
    <source>
        <dbReference type="Proteomes" id="UP000619479"/>
    </source>
</evidence>
<dbReference type="PANTHER" id="PTHR36842:SF1">
    <property type="entry name" value="PROTEIN TOLB"/>
    <property type="match status" value="1"/>
</dbReference>
<dbReference type="InterPro" id="IPR011042">
    <property type="entry name" value="6-blade_b-propeller_TolB-like"/>
</dbReference>
<comment type="caution">
    <text evidence="3">The sequence shown here is derived from an EMBL/GenBank/DDBJ whole genome shotgun (WGS) entry which is preliminary data.</text>
</comment>
<keyword evidence="2" id="KW-0732">Signal</keyword>
<proteinExistence type="inferred from homology"/>
<dbReference type="PANTHER" id="PTHR36842">
    <property type="entry name" value="PROTEIN TOLB HOMOLOG"/>
    <property type="match status" value="1"/>
</dbReference>
<dbReference type="Pfam" id="PF07676">
    <property type="entry name" value="PD40"/>
    <property type="match status" value="1"/>
</dbReference>
<accession>A0A919IPP4</accession>
<dbReference type="SUPFAM" id="SSF82171">
    <property type="entry name" value="DPP6 N-terminal domain-like"/>
    <property type="match status" value="1"/>
</dbReference>
<organism evidence="3 4">
    <name type="scientific">Actinoplanes cyaneus</name>
    <dbReference type="NCBI Taxonomy" id="52696"/>
    <lineage>
        <taxon>Bacteria</taxon>
        <taxon>Bacillati</taxon>
        <taxon>Actinomycetota</taxon>
        <taxon>Actinomycetes</taxon>
        <taxon>Micromonosporales</taxon>
        <taxon>Micromonosporaceae</taxon>
        <taxon>Actinoplanes</taxon>
    </lineage>
</organism>
<reference evidence="3" key="1">
    <citation type="submission" date="2021-01" db="EMBL/GenBank/DDBJ databases">
        <title>Whole genome shotgun sequence of Actinoplanes cyaneus NBRC 14990.</title>
        <authorList>
            <person name="Komaki H."/>
            <person name="Tamura T."/>
        </authorList>
    </citation>
    <scope>NUCLEOTIDE SEQUENCE</scope>
    <source>
        <strain evidence="3">NBRC 14990</strain>
    </source>
</reference>
<dbReference type="Proteomes" id="UP000619479">
    <property type="component" value="Unassembled WGS sequence"/>
</dbReference>
<feature type="signal peptide" evidence="2">
    <location>
        <begin position="1"/>
        <end position="18"/>
    </location>
</feature>
<name>A0A919IPP4_9ACTN</name>
<dbReference type="Gene3D" id="2.120.10.30">
    <property type="entry name" value="TolB, C-terminal domain"/>
    <property type="match status" value="2"/>
</dbReference>
<comment type="similarity">
    <text evidence="1">Belongs to the TolB family.</text>
</comment>
<keyword evidence="4" id="KW-1185">Reference proteome</keyword>
<evidence type="ECO:0000256" key="1">
    <source>
        <dbReference type="ARBA" id="ARBA00009820"/>
    </source>
</evidence>
<dbReference type="AlphaFoldDB" id="A0A919IPP4"/>
<evidence type="ECO:0000313" key="3">
    <source>
        <dbReference type="EMBL" id="GID67258.1"/>
    </source>
</evidence>
<evidence type="ECO:0000256" key="2">
    <source>
        <dbReference type="SAM" id="SignalP"/>
    </source>
</evidence>
<feature type="chain" id="PRO_5037134200" evidence="2">
    <location>
        <begin position="19"/>
        <end position="421"/>
    </location>
</feature>
<dbReference type="EMBL" id="BOMH01000038">
    <property type="protein sequence ID" value="GID67258.1"/>
    <property type="molecule type" value="Genomic_DNA"/>
</dbReference>
<protein>
    <submittedName>
        <fullName evidence="3">Uncharacterized protein</fullName>
    </submittedName>
</protein>
<gene>
    <name evidence="3" type="ORF">Acy02nite_51390</name>
</gene>